<dbReference type="EMBL" id="DXHV01000033">
    <property type="protein sequence ID" value="HIW00117.1"/>
    <property type="molecule type" value="Genomic_DNA"/>
</dbReference>
<organism evidence="1 2">
    <name type="scientific">Candidatus Desulfovibrio intestinipullorum</name>
    <dbReference type="NCBI Taxonomy" id="2838536"/>
    <lineage>
        <taxon>Bacteria</taxon>
        <taxon>Pseudomonadati</taxon>
        <taxon>Thermodesulfobacteriota</taxon>
        <taxon>Desulfovibrionia</taxon>
        <taxon>Desulfovibrionales</taxon>
        <taxon>Desulfovibrionaceae</taxon>
        <taxon>Desulfovibrio</taxon>
    </lineage>
</organism>
<dbReference type="Proteomes" id="UP000886752">
    <property type="component" value="Unassembled WGS sequence"/>
</dbReference>
<proteinExistence type="predicted"/>
<evidence type="ECO:0000313" key="1">
    <source>
        <dbReference type="EMBL" id="HIW00117.1"/>
    </source>
</evidence>
<reference evidence="1" key="2">
    <citation type="submission" date="2021-04" db="EMBL/GenBank/DDBJ databases">
        <authorList>
            <person name="Gilroy R."/>
        </authorList>
    </citation>
    <scope>NUCLEOTIDE SEQUENCE</scope>
    <source>
        <strain evidence="1">ChiHecec2B26-446</strain>
    </source>
</reference>
<reference evidence="1" key="1">
    <citation type="journal article" date="2021" name="PeerJ">
        <title>Extensive microbial diversity within the chicken gut microbiome revealed by metagenomics and culture.</title>
        <authorList>
            <person name="Gilroy R."/>
            <person name="Ravi A."/>
            <person name="Getino M."/>
            <person name="Pursley I."/>
            <person name="Horton D.L."/>
            <person name="Alikhan N.F."/>
            <person name="Baker D."/>
            <person name="Gharbi K."/>
            <person name="Hall N."/>
            <person name="Watson M."/>
            <person name="Adriaenssens E.M."/>
            <person name="Foster-Nyarko E."/>
            <person name="Jarju S."/>
            <person name="Secka A."/>
            <person name="Antonio M."/>
            <person name="Oren A."/>
            <person name="Chaudhuri R.R."/>
            <person name="La Ragione R."/>
            <person name="Hildebrand F."/>
            <person name="Pallen M.J."/>
        </authorList>
    </citation>
    <scope>NUCLEOTIDE SEQUENCE</scope>
    <source>
        <strain evidence="1">ChiHecec2B26-446</strain>
    </source>
</reference>
<name>A0A9D1PUU0_9BACT</name>
<accession>A0A9D1PUU0</accession>
<dbReference type="AlphaFoldDB" id="A0A9D1PUU0"/>
<protein>
    <submittedName>
        <fullName evidence="1">Uncharacterized protein</fullName>
    </submittedName>
</protein>
<comment type="caution">
    <text evidence="1">The sequence shown here is derived from an EMBL/GenBank/DDBJ whole genome shotgun (WGS) entry which is preliminary data.</text>
</comment>
<evidence type="ECO:0000313" key="2">
    <source>
        <dbReference type="Proteomes" id="UP000886752"/>
    </source>
</evidence>
<gene>
    <name evidence="1" type="ORF">H9894_02885</name>
</gene>
<sequence>MFGLTLDDSPATFRKTLKKAHYLLTRTEQRHGLSVMCFTSARGRRLFTQAYVAFCPETGQTVGVYAVSENGEELMKLVAERFHLGGNDRTVMPEGSPIGGAMKHTRAYRKAYPNVTVSYYPNTPYATYTLALESPAALEKCTRFRARELQTGTNLAREIWKESRKNLEAD</sequence>